<gene>
    <name evidence="1" type="ORF">SAMN05216464_105336</name>
</gene>
<dbReference type="Gene3D" id="3.40.50.300">
    <property type="entry name" value="P-loop containing nucleotide triphosphate hydrolases"/>
    <property type="match status" value="1"/>
</dbReference>
<dbReference type="InterPro" id="IPR017026">
    <property type="entry name" value="ImuA"/>
</dbReference>
<protein>
    <submittedName>
        <fullName evidence="1">Protein ImuA</fullName>
    </submittedName>
</protein>
<dbReference type="AlphaFoldDB" id="A0A1G7C8X6"/>
<sequence length="245" mass="27932">MTMSATKQELIDKLRRDLLGWEGFRPLPPEERQSFGLGPIENAFPNQMFPTGALHEFISTRPEFTAAIGGFIAGIMQTLLEKGGVCVWVSYTRRIYPPALKRFGVDPDRIIFIDVVREKDVLWVTEEALKCSGIAAVICETRLLSLLESRRLQLAIEQSQVTGFILRKDVRQLNNTACTARWTVKPLRSKPRPGMPGVGHPRWQVELLKVRNGQPGSWTLEWKNNAFLHPQKDQVQQPDINRRYA</sequence>
<dbReference type="InterPro" id="IPR027417">
    <property type="entry name" value="P-loop_NTPase"/>
</dbReference>
<evidence type="ECO:0000313" key="1">
    <source>
        <dbReference type="EMBL" id="SDE35769.1"/>
    </source>
</evidence>
<dbReference type="STRING" id="1391627.SAMN05216464_105336"/>
<name>A0A1G7C8X6_9SPHI</name>
<keyword evidence="2" id="KW-1185">Reference proteome</keyword>
<proteinExistence type="predicted"/>
<reference evidence="1 2" key="1">
    <citation type="submission" date="2016-10" db="EMBL/GenBank/DDBJ databases">
        <authorList>
            <person name="de Groot N.N."/>
        </authorList>
    </citation>
    <scope>NUCLEOTIDE SEQUENCE [LARGE SCALE GENOMIC DNA]</scope>
    <source>
        <strain evidence="1 2">47C3B</strain>
    </source>
</reference>
<dbReference type="Proteomes" id="UP000199072">
    <property type="component" value="Unassembled WGS sequence"/>
</dbReference>
<evidence type="ECO:0000313" key="2">
    <source>
        <dbReference type="Proteomes" id="UP000199072"/>
    </source>
</evidence>
<dbReference type="PIRSF" id="PIRSF034285">
    <property type="entry name" value="UCP034285"/>
    <property type="match status" value="1"/>
</dbReference>
<dbReference type="SUPFAM" id="SSF52540">
    <property type="entry name" value="P-loop containing nucleoside triphosphate hydrolases"/>
    <property type="match status" value="1"/>
</dbReference>
<organism evidence="1 2">
    <name type="scientific">Mucilaginibacter pineti</name>
    <dbReference type="NCBI Taxonomy" id="1391627"/>
    <lineage>
        <taxon>Bacteria</taxon>
        <taxon>Pseudomonadati</taxon>
        <taxon>Bacteroidota</taxon>
        <taxon>Sphingobacteriia</taxon>
        <taxon>Sphingobacteriales</taxon>
        <taxon>Sphingobacteriaceae</taxon>
        <taxon>Mucilaginibacter</taxon>
    </lineage>
</organism>
<accession>A0A1G7C8X6</accession>
<dbReference type="EMBL" id="FNAI01000005">
    <property type="protein sequence ID" value="SDE35769.1"/>
    <property type="molecule type" value="Genomic_DNA"/>
</dbReference>